<evidence type="ECO:0000313" key="1">
    <source>
        <dbReference type="EMBL" id="KID49457.1"/>
    </source>
</evidence>
<proteinExistence type="predicted"/>
<dbReference type="PATRIC" id="fig|1226633.4.peg.959"/>
<name>A0A017H8K1_9FUSO</name>
<gene>
    <name evidence="1" type="ORF">C095_04730</name>
</gene>
<organism evidence="1 2">
    <name type="scientific">Fusobacterium necrophorum subsp. funduliforme B35</name>
    <dbReference type="NCBI Taxonomy" id="1226633"/>
    <lineage>
        <taxon>Bacteria</taxon>
        <taxon>Fusobacteriati</taxon>
        <taxon>Fusobacteriota</taxon>
        <taxon>Fusobacteriia</taxon>
        <taxon>Fusobacteriales</taxon>
        <taxon>Fusobacteriaceae</taxon>
        <taxon>Fusobacterium</taxon>
    </lineage>
</organism>
<reference evidence="1 2" key="1">
    <citation type="submission" date="2013-08" db="EMBL/GenBank/DDBJ databases">
        <title>An opportunistic ruminal bacterium that causes liver abscesses in cattle.</title>
        <authorList>
            <person name="Benahmed F.H."/>
            <person name="Rasmussen M."/>
            <person name="Harbottle H."/>
            <person name="Soppet D."/>
            <person name="Nagaraja T.G."/>
            <person name="Davidson M."/>
        </authorList>
    </citation>
    <scope>NUCLEOTIDE SEQUENCE [LARGE SCALE GENOMIC DNA]</scope>
    <source>
        <strain evidence="1 2">B35</strain>
    </source>
</reference>
<dbReference type="EMBL" id="AUZI01000012">
    <property type="protein sequence ID" value="KID49457.1"/>
    <property type="molecule type" value="Genomic_DNA"/>
</dbReference>
<sequence length="140" mass="17043">MINYNHFIEEFTQGKCHSFEEFQRIAKQFGLFFEKINGEMILGYEGRGEVDQVCYEFYRYFFPETKLQVKNFNLIAKIHEVHFQFVLEEVNEVYQKYNLPPRYDRTLSIRENAVLLLNTLKIKTAIRKEDLEFIQYILKY</sequence>
<dbReference type="Proteomes" id="UP000031184">
    <property type="component" value="Unassembled WGS sequence"/>
</dbReference>
<dbReference type="OrthoDB" id="89158at2"/>
<evidence type="ECO:0000313" key="2">
    <source>
        <dbReference type="Proteomes" id="UP000031184"/>
    </source>
</evidence>
<comment type="caution">
    <text evidence="1">The sequence shown here is derived from an EMBL/GenBank/DDBJ whole genome shotgun (WGS) entry which is preliminary data.</text>
</comment>
<accession>A0A017H8K1</accession>
<protein>
    <submittedName>
        <fullName evidence="1">Uncharacterized protein</fullName>
    </submittedName>
</protein>
<dbReference type="RefSeq" id="WP_005959460.1">
    <property type="nucleotide sequence ID" value="NZ_AOJP01000001.1"/>
</dbReference>
<dbReference type="AlphaFoldDB" id="A0A017H8K1"/>